<proteinExistence type="predicted"/>
<dbReference type="InterPro" id="IPR010499">
    <property type="entry name" value="AraC_E-bd"/>
</dbReference>
<dbReference type="InterPro" id="IPR029442">
    <property type="entry name" value="GyrI-like"/>
</dbReference>
<evidence type="ECO:0000313" key="2">
    <source>
        <dbReference type="EMBL" id="SHK91738.1"/>
    </source>
</evidence>
<dbReference type="InterPro" id="IPR050908">
    <property type="entry name" value="SmbC-like"/>
</dbReference>
<organism evidence="2 3">
    <name type="scientific">Xylanibacter ruminicola</name>
    <name type="common">Prevotella ruminicola</name>
    <dbReference type="NCBI Taxonomy" id="839"/>
    <lineage>
        <taxon>Bacteria</taxon>
        <taxon>Pseudomonadati</taxon>
        <taxon>Bacteroidota</taxon>
        <taxon>Bacteroidia</taxon>
        <taxon>Bacteroidales</taxon>
        <taxon>Prevotellaceae</taxon>
        <taxon>Xylanibacter</taxon>
    </lineage>
</organism>
<dbReference type="OrthoDB" id="5337216at2"/>
<feature type="domain" description="AraC effector-binding" evidence="1">
    <location>
        <begin position="1"/>
        <end position="144"/>
    </location>
</feature>
<sequence>MVTRLFICVAREQYGEENYELMCKMKAWSNERGLLTDDAVLFGIALDNPQFTKPSECRYDVCLLASSAKDIAAEDQVETRNLCGGKYAVFTINHTKDAVTDFWKSFPTEMANNGVKIDFSRPIMERYSVKMVSNGFCEMCVPIV</sequence>
<gene>
    <name evidence="2" type="ORF">SAMN05216463_11646</name>
</gene>
<evidence type="ECO:0000313" key="3">
    <source>
        <dbReference type="Proteomes" id="UP000184130"/>
    </source>
</evidence>
<dbReference type="AlphaFoldDB" id="A0A1M6WDI4"/>
<dbReference type="SMART" id="SM00871">
    <property type="entry name" value="AraC_E_bind"/>
    <property type="match status" value="1"/>
</dbReference>
<dbReference type="EMBL" id="FRBD01000016">
    <property type="protein sequence ID" value="SHK91738.1"/>
    <property type="molecule type" value="Genomic_DNA"/>
</dbReference>
<protein>
    <submittedName>
        <fullName evidence="2">DNA gyrase inhibitor GyrI</fullName>
    </submittedName>
</protein>
<dbReference type="PANTHER" id="PTHR40055:SF1">
    <property type="entry name" value="TRANSCRIPTIONAL REGULATOR YGIV-RELATED"/>
    <property type="match status" value="1"/>
</dbReference>
<dbReference type="Pfam" id="PF06445">
    <property type="entry name" value="GyrI-like"/>
    <property type="match status" value="1"/>
</dbReference>
<dbReference type="SUPFAM" id="SSF55136">
    <property type="entry name" value="Probable bacterial effector-binding domain"/>
    <property type="match status" value="1"/>
</dbReference>
<name>A0A1M6WDI4_XYLRU</name>
<dbReference type="Gene3D" id="3.20.80.10">
    <property type="entry name" value="Regulatory factor, effector binding domain"/>
    <property type="match status" value="1"/>
</dbReference>
<reference evidence="2 3" key="1">
    <citation type="submission" date="2016-11" db="EMBL/GenBank/DDBJ databases">
        <authorList>
            <person name="Jaros S."/>
            <person name="Januszkiewicz K."/>
            <person name="Wedrychowicz H."/>
        </authorList>
    </citation>
    <scope>NUCLEOTIDE SEQUENCE [LARGE SCALE GENOMIC DNA]</scope>
    <source>
        <strain evidence="2 3">KHT3</strain>
    </source>
</reference>
<dbReference type="PANTHER" id="PTHR40055">
    <property type="entry name" value="TRANSCRIPTIONAL REGULATOR YGIV-RELATED"/>
    <property type="match status" value="1"/>
</dbReference>
<dbReference type="Proteomes" id="UP000184130">
    <property type="component" value="Unassembled WGS sequence"/>
</dbReference>
<evidence type="ECO:0000259" key="1">
    <source>
        <dbReference type="SMART" id="SM00871"/>
    </source>
</evidence>
<dbReference type="RefSeq" id="WP_081373218.1">
    <property type="nucleotide sequence ID" value="NZ_FRBD01000016.1"/>
</dbReference>
<dbReference type="InterPro" id="IPR011256">
    <property type="entry name" value="Reg_factor_effector_dom_sf"/>
</dbReference>
<accession>A0A1M6WDI4</accession>